<dbReference type="PANTHER" id="PTHR22624:SF36">
    <property type="entry name" value="CYSTEINE PROTEASE ATG4D"/>
    <property type="match status" value="1"/>
</dbReference>
<organism evidence="15 16">
    <name type="scientific">Dromaius novaehollandiae</name>
    <name type="common">Emu</name>
    <dbReference type="NCBI Taxonomy" id="8790"/>
    <lineage>
        <taxon>Eukaryota</taxon>
        <taxon>Metazoa</taxon>
        <taxon>Chordata</taxon>
        <taxon>Craniata</taxon>
        <taxon>Vertebrata</taxon>
        <taxon>Euteleostomi</taxon>
        <taxon>Archelosauria</taxon>
        <taxon>Archosauria</taxon>
        <taxon>Dinosauria</taxon>
        <taxon>Saurischia</taxon>
        <taxon>Theropoda</taxon>
        <taxon>Coelurosauria</taxon>
        <taxon>Aves</taxon>
        <taxon>Palaeognathae</taxon>
        <taxon>Casuariiformes</taxon>
        <taxon>Dromaiidae</taxon>
        <taxon>Dromaius</taxon>
    </lineage>
</organism>
<evidence type="ECO:0000259" key="14">
    <source>
        <dbReference type="Pfam" id="PF03416"/>
    </source>
</evidence>
<evidence type="ECO:0000256" key="8">
    <source>
        <dbReference type="ARBA" id="ARBA00022927"/>
    </source>
</evidence>
<dbReference type="Proteomes" id="UP000694423">
    <property type="component" value="Unplaced"/>
</dbReference>
<protein>
    <recommendedName>
        <fullName evidence="12">Cysteine protease</fullName>
        <ecNumber evidence="12">3.4.22.-</ecNumber>
    </recommendedName>
</protein>
<comment type="catalytic activity">
    <reaction evidence="10">
        <text>[protein]-C-terminal L-amino acid-glycyl-phosphatidylserine + H2O = [protein]-C-terminal L-amino acid-glycine + a 1,2-diacyl-sn-glycero-3-phospho-L-serine</text>
        <dbReference type="Rhea" id="RHEA:67576"/>
        <dbReference type="Rhea" id="RHEA-COMP:17324"/>
        <dbReference type="Rhea" id="RHEA-COMP:17326"/>
        <dbReference type="ChEBI" id="CHEBI:15377"/>
        <dbReference type="ChEBI" id="CHEBI:57262"/>
        <dbReference type="ChEBI" id="CHEBI:172940"/>
        <dbReference type="ChEBI" id="CHEBI:172942"/>
    </reaction>
    <physiologicalReaction direction="left-to-right" evidence="10">
        <dbReference type="Rhea" id="RHEA:67577"/>
    </physiologicalReaction>
</comment>
<evidence type="ECO:0000256" key="12">
    <source>
        <dbReference type="RuleBase" id="RU363115"/>
    </source>
</evidence>
<name>A0A8C4JGX7_DRONO</name>
<evidence type="ECO:0000313" key="16">
    <source>
        <dbReference type="Proteomes" id="UP000694423"/>
    </source>
</evidence>
<dbReference type="GO" id="GO:0000045">
    <property type="term" value="P:autophagosome assembly"/>
    <property type="evidence" value="ECO:0007669"/>
    <property type="project" value="TreeGrafter"/>
</dbReference>
<dbReference type="GO" id="GO:0016485">
    <property type="term" value="P:protein processing"/>
    <property type="evidence" value="ECO:0007669"/>
    <property type="project" value="TreeGrafter"/>
</dbReference>
<feature type="region of interest" description="Disordered" evidence="13">
    <location>
        <begin position="278"/>
        <end position="313"/>
    </location>
</feature>
<comment type="subcellular location">
    <subcellularLocation>
        <location evidence="1 12">Cytoplasm</location>
    </subcellularLocation>
</comment>
<dbReference type="InterPro" id="IPR046792">
    <property type="entry name" value="Peptidase_C54_cat"/>
</dbReference>
<keyword evidence="3" id="KW-0813">Transport</keyword>
<accession>A0A8C4JGX7</accession>
<dbReference type="GO" id="GO:0004197">
    <property type="term" value="F:cysteine-type endopeptidase activity"/>
    <property type="evidence" value="ECO:0007669"/>
    <property type="project" value="TreeGrafter"/>
</dbReference>
<evidence type="ECO:0000256" key="6">
    <source>
        <dbReference type="ARBA" id="ARBA00022801"/>
    </source>
</evidence>
<evidence type="ECO:0000256" key="4">
    <source>
        <dbReference type="ARBA" id="ARBA00022490"/>
    </source>
</evidence>
<keyword evidence="9 12" id="KW-0072">Autophagy</keyword>
<sequence>RPPPGALRHPPPRGAGARLGQEGRRLVRPRHRRPHPQVRRGLPRGPGGCRGAPGRGGTLRTPRPPLAGGPWRAAPKPAASRSTSLRTAQVGGPVGGAQSSPKLGGHRGATGLSPPLPAVYKGDVARLVQGGAERGATEPGGPRRAVIVLVPVRLGGETLNPVYVDCVKELLKLKSCVGIIGGKPRHSLYFVGFQGTGPSPPRAAPPRPGPRAVTLSPLPRRFPALPGPALLPAGRGHLAGELPLAVLPLQLPAENGLRQDGPQLHHRLLRLRRAGAGGAVHRAEPRPALPLGRGQVPGVQRGGGPRAGPRPGRALLAPLAADGAAAAQAPQGQEAQRRRLRLPLRAAGTRSSRCGGSRFVHWINAAPWGTAAAPWRC</sequence>
<dbReference type="GO" id="GO:0005737">
    <property type="term" value="C:cytoplasm"/>
    <property type="evidence" value="ECO:0007669"/>
    <property type="project" value="UniProtKB-SubCell"/>
</dbReference>
<keyword evidence="7" id="KW-0788">Thiol protease</keyword>
<evidence type="ECO:0000256" key="7">
    <source>
        <dbReference type="ARBA" id="ARBA00022807"/>
    </source>
</evidence>
<evidence type="ECO:0000256" key="10">
    <source>
        <dbReference type="ARBA" id="ARBA00029289"/>
    </source>
</evidence>
<evidence type="ECO:0000256" key="2">
    <source>
        <dbReference type="ARBA" id="ARBA00010958"/>
    </source>
</evidence>
<proteinExistence type="inferred from homology"/>
<keyword evidence="5 12" id="KW-0645">Protease</keyword>
<feature type="compositionally biased region" description="Gly residues" evidence="13">
    <location>
        <begin position="44"/>
        <end position="57"/>
    </location>
</feature>
<evidence type="ECO:0000313" key="15">
    <source>
        <dbReference type="Ensembl" id="ENSDNVP00000008300.1"/>
    </source>
</evidence>
<dbReference type="GO" id="GO:0034727">
    <property type="term" value="P:piecemeal microautophagy of the nucleus"/>
    <property type="evidence" value="ECO:0007669"/>
    <property type="project" value="TreeGrafter"/>
</dbReference>
<keyword evidence="4 12" id="KW-0963">Cytoplasm</keyword>
<dbReference type="InterPro" id="IPR005078">
    <property type="entry name" value="Peptidase_C54"/>
</dbReference>
<feature type="domain" description="Peptidase C54 catalytic" evidence="14">
    <location>
        <begin position="119"/>
        <end position="195"/>
    </location>
</feature>
<dbReference type="PANTHER" id="PTHR22624">
    <property type="entry name" value="CYSTEINE PROTEASE ATG4"/>
    <property type="match status" value="1"/>
</dbReference>
<evidence type="ECO:0000256" key="11">
    <source>
        <dbReference type="ARBA" id="ARBA00029362"/>
    </source>
</evidence>
<evidence type="ECO:0000256" key="13">
    <source>
        <dbReference type="SAM" id="MobiDB-lite"/>
    </source>
</evidence>
<comment type="catalytic activity">
    <reaction evidence="11">
        <text>[protein]-C-terminal L-amino acid-glycyl-phosphatidylethanolamide + H2O = [protein]-C-terminal L-amino acid-glycine + a 1,2-diacyl-sn-glycero-3-phosphoethanolamine</text>
        <dbReference type="Rhea" id="RHEA:67548"/>
        <dbReference type="Rhea" id="RHEA-COMP:17323"/>
        <dbReference type="Rhea" id="RHEA-COMP:17324"/>
        <dbReference type="ChEBI" id="CHEBI:15377"/>
        <dbReference type="ChEBI" id="CHEBI:64612"/>
        <dbReference type="ChEBI" id="CHEBI:172940"/>
        <dbReference type="ChEBI" id="CHEBI:172941"/>
    </reaction>
    <physiologicalReaction direction="left-to-right" evidence="11">
        <dbReference type="Rhea" id="RHEA:67549"/>
    </physiologicalReaction>
</comment>
<dbReference type="Ensembl" id="ENSDNVT00000010023.1">
    <property type="protein sequence ID" value="ENSDNVP00000008300.1"/>
    <property type="gene ID" value="ENSDNVG00000005910.1"/>
</dbReference>
<reference evidence="15" key="1">
    <citation type="submission" date="2025-08" db="UniProtKB">
        <authorList>
            <consortium name="Ensembl"/>
        </authorList>
    </citation>
    <scope>IDENTIFICATION</scope>
</reference>
<dbReference type="GO" id="GO:0019786">
    <property type="term" value="F:protein-phosphatidylethanolamide deconjugating activity"/>
    <property type="evidence" value="ECO:0007669"/>
    <property type="project" value="InterPro"/>
</dbReference>
<evidence type="ECO:0000256" key="3">
    <source>
        <dbReference type="ARBA" id="ARBA00022448"/>
    </source>
</evidence>
<reference evidence="15" key="2">
    <citation type="submission" date="2025-09" db="UniProtKB">
        <authorList>
            <consortium name="Ensembl"/>
        </authorList>
    </citation>
    <scope>IDENTIFICATION</scope>
</reference>
<evidence type="ECO:0000256" key="5">
    <source>
        <dbReference type="ARBA" id="ARBA00022670"/>
    </source>
</evidence>
<keyword evidence="16" id="KW-1185">Reference proteome</keyword>
<dbReference type="GO" id="GO:0035973">
    <property type="term" value="P:aggrephagy"/>
    <property type="evidence" value="ECO:0007669"/>
    <property type="project" value="TreeGrafter"/>
</dbReference>
<evidence type="ECO:0000256" key="1">
    <source>
        <dbReference type="ARBA" id="ARBA00004496"/>
    </source>
</evidence>
<dbReference type="GO" id="GO:0015031">
    <property type="term" value="P:protein transport"/>
    <property type="evidence" value="ECO:0007669"/>
    <property type="project" value="UniProtKB-KW"/>
</dbReference>
<comment type="similarity">
    <text evidence="2 12">Belongs to the peptidase C54 family.</text>
</comment>
<keyword evidence="6 12" id="KW-0378">Hydrolase</keyword>
<keyword evidence="8 12" id="KW-0653">Protein transport</keyword>
<comment type="function">
    <text evidence="12">Cysteine protease that plays a key role in autophagy by mediating both proteolytic activation and delipidation of ATG8 family proteins.</text>
</comment>
<feature type="region of interest" description="Disordered" evidence="13">
    <location>
        <begin position="1"/>
        <end position="116"/>
    </location>
</feature>
<dbReference type="Pfam" id="PF03416">
    <property type="entry name" value="Peptidase_C54"/>
    <property type="match status" value="1"/>
</dbReference>
<dbReference type="SUPFAM" id="SSF54001">
    <property type="entry name" value="Cysteine proteinases"/>
    <property type="match status" value="1"/>
</dbReference>
<feature type="compositionally biased region" description="Basic residues" evidence="13">
    <location>
        <begin position="26"/>
        <end position="42"/>
    </location>
</feature>
<dbReference type="EC" id="3.4.22.-" evidence="12"/>
<dbReference type="AlphaFoldDB" id="A0A8C4JGX7"/>
<dbReference type="GO" id="GO:0000423">
    <property type="term" value="P:mitophagy"/>
    <property type="evidence" value="ECO:0007669"/>
    <property type="project" value="TreeGrafter"/>
</dbReference>
<dbReference type="InterPro" id="IPR038765">
    <property type="entry name" value="Papain-like_cys_pep_sf"/>
</dbReference>
<evidence type="ECO:0000256" key="9">
    <source>
        <dbReference type="ARBA" id="ARBA00023006"/>
    </source>
</evidence>